<sequence length="1201" mass="128139">MAAAQILAKNSTALGKLTKQVSKAGKEGKYVQKLANKNSTTAQMNVKRFKQAASSLETMMGAKLLPVMTEAANKMTVAFNNKSVQSGLKKTAGLIADLLEGTLKVVEFFGNHTKTLKVFGTTLAGIWGLTKINKFIHFLKDIRTNLGLVATTAKKTAITDTIMAETDALKSQNEVLETNKELSNESTLGSVTGSTEKLEQEANEVGEVATATETATTKTTLWGRALTKLKGGWTKLAPLAIKVVSKIVTVAGAALSAWDLGKSIAQAVNKPTTTNKVKVASKTLGTVIGGVLGSFGGPWGTVIGATIGEQLGSTKTANKIVAGLGKSLKRAQTYYKDHKTVVNADGTTTVKLTVAGEAKKQMAALKKTFNSLPTATKSAVKKANSEFKKLNVSRLKLGVSLNKSSLKKSSTAIIKAVNSLYKEIKNKAKNHASSAAKEAQKLYKAGLINKSDLKKTEKLIKSHYTSTTKSAKSAAQKIKKITKSETRDLEENTKERGKAINKVESHYSAKRASMATEEKSNIAKIKRGQTVTLDGIEYSGQKGINKIQKAYSAKRRKLNSDEGKAINAKSESYSKTRKGIYAAYAKSYVNQEEKLGISISKTLTSSSKAQKAIMTKLKSAKGKISQATADKLIEDSYQTAKKSIKNADDDYTAEKAKAEKKKNSLIKYANDTYTGNSAYAVKMRKKLTDEADTQYKNSVSAAKQTKTETEAQIAAQEKATVNTAKKQAKGITTHVVKQGNNTIEAAGKGASGSANIFSGLLKWLGKIKWLTGVNESSGAFNPNVYKISGMSYARGTGNGTVGRSGMALVGEQGPELAYNANKGVFRILGANGAEVSKVDGHESILNAKDTAKVLSGGYGKDKVLPGFASGTSTLSNFFKSITKNATKLYKSLSKTVKAALKHPIKTVESLLKGITSIKVPNKGWVSAKTWEKGYNGVGKSITKNAEKVFKKLASAVTGGDANNPTGSGVTRWKPVIKKVAANMNVDLTSSGMSAVLSRIKQESNGSPTVENDWDSNAKAGHPSIGLLQYIEPTFKSWLPTKSGHKYPSNIKHGASQIAALFNDSSWLSDISVSGGWGPTGHKRYANGGFSNVEKLAHISEGNQLEAIIPMSSQKGSRGYELLGQVATMFAARDKNKLSAATSTTATASSGTTALTLLQKVVDGLDNLYTAQYDTALTKNDIYKINKSVSKKQTRIKNFATD</sequence>
<dbReference type="EMBL" id="AYGX02000053">
    <property type="protein sequence ID" value="KRO28082.1"/>
    <property type="molecule type" value="Genomic_DNA"/>
</dbReference>
<comment type="caution">
    <text evidence="1">The sequence shown here is derived from an EMBL/GenBank/DDBJ whole genome shotgun (WGS) entry which is preliminary data.</text>
</comment>
<protein>
    <submittedName>
        <fullName evidence="1">Uncharacterized protein</fullName>
    </submittedName>
</protein>
<evidence type="ECO:0000313" key="2">
    <source>
        <dbReference type="Proteomes" id="UP000050920"/>
    </source>
</evidence>
<gene>
    <name evidence="1" type="ORF">DY78_GL002664</name>
</gene>
<dbReference type="Proteomes" id="UP000050920">
    <property type="component" value="Unassembled WGS sequence"/>
</dbReference>
<proteinExistence type="predicted"/>
<dbReference type="AlphaFoldDB" id="A0A0R2NT71"/>
<dbReference type="CDD" id="cd13402">
    <property type="entry name" value="LT_TF-like"/>
    <property type="match status" value="1"/>
</dbReference>
<organism evidence="1 2">
    <name type="scientific">Lactiplantibacillus fabifermentans DSM 21115</name>
    <dbReference type="NCBI Taxonomy" id="1413187"/>
    <lineage>
        <taxon>Bacteria</taxon>
        <taxon>Bacillati</taxon>
        <taxon>Bacillota</taxon>
        <taxon>Bacilli</taxon>
        <taxon>Lactobacillales</taxon>
        <taxon>Lactobacillaceae</taxon>
        <taxon>Lactiplantibacillus</taxon>
    </lineage>
</organism>
<name>A0A0R2NT71_9LACO</name>
<keyword evidence="2" id="KW-1185">Reference proteome</keyword>
<reference evidence="1 2" key="1">
    <citation type="journal article" date="2015" name="Genome Announc.">
        <title>Expanding the biotechnology potential of lactobacilli through comparative genomics of 213 strains and associated genera.</title>
        <authorList>
            <person name="Sun Z."/>
            <person name="Harris H.M."/>
            <person name="McCann A."/>
            <person name="Guo C."/>
            <person name="Argimon S."/>
            <person name="Zhang W."/>
            <person name="Yang X."/>
            <person name="Jeffery I.B."/>
            <person name="Cooney J.C."/>
            <person name="Kagawa T.F."/>
            <person name="Liu W."/>
            <person name="Song Y."/>
            <person name="Salvetti E."/>
            <person name="Wrobel A."/>
            <person name="Rasinkangas P."/>
            <person name="Parkhill J."/>
            <person name="Rea M.C."/>
            <person name="O'Sullivan O."/>
            <person name="Ritari J."/>
            <person name="Douillard F.P."/>
            <person name="Paul Ross R."/>
            <person name="Yang R."/>
            <person name="Briner A.E."/>
            <person name="Felis G.E."/>
            <person name="de Vos W.M."/>
            <person name="Barrangou R."/>
            <person name="Klaenhammer T.R."/>
            <person name="Caufield P.W."/>
            <person name="Cui Y."/>
            <person name="Zhang H."/>
            <person name="O'Toole P.W."/>
        </authorList>
    </citation>
    <scope>NUCLEOTIDE SEQUENCE [LARGE SCALE GENOMIC DNA]</scope>
    <source>
        <strain evidence="1 2">DSM 21115</strain>
    </source>
</reference>
<accession>A0A0R2NT71</accession>
<evidence type="ECO:0000313" key="1">
    <source>
        <dbReference type="EMBL" id="KRO28082.1"/>
    </source>
</evidence>